<protein>
    <submittedName>
        <fullName evidence="2">Uncharacterized protein</fullName>
    </submittedName>
</protein>
<proteinExistence type="predicted"/>
<feature type="non-terminal residue" evidence="2">
    <location>
        <position position="1"/>
    </location>
</feature>
<name>A0ABN9V4W8_9DINO</name>
<feature type="compositionally biased region" description="Polar residues" evidence="1">
    <location>
        <begin position="1"/>
        <end position="11"/>
    </location>
</feature>
<dbReference type="Proteomes" id="UP001189429">
    <property type="component" value="Unassembled WGS sequence"/>
</dbReference>
<keyword evidence="3" id="KW-1185">Reference proteome</keyword>
<accession>A0ABN9V4W8</accession>
<evidence type="ECO:0000256" key="1">
    <source>
        <dbReference type="SAM" id="MobiDB-lite"/>
    </source>
</evidence>
<evidence type="ECO:0000313" key="2">
    <source>
        <dbReference type="EMBL" id="CAK0867118.1"/>
    </source>
</evidence>
<comment type="caution">
    <text evidence="2">The sequence shown here is derived from an EMBL/GenBank/DDBJ whole genome shotgun (WGS) entry which is preliminary data.</text>
</comment>
<feature type="region of interest" description="Disordered" evidence="1">
    <location>
        <begin position="1"/>
        <end position="66"/>
    </location>
</feature>
<organism evidence="2 3">
    <name type="scientific">Prorocentrum cordatum</name>
    <dbReference type="NCBI Taxonomy" id="2364126"/>
    <lineage>
        <taxon>Eukaryota</taxon>
        <taxon>Sar</taxon>
        <taxon>Alveolata</taxon>
        <taxon>Dinophyceae</taxon>
        <taxon>Prorocentrales</taxon>
        <taxon>Prorocentraceae</taxon>
        <taxon>Prorocentrum</taxon>
    </lineage>
</organism>
<sequence length="237" mass="25049">PFWFQRSQQPVRGSAQGDRPEPGQARGRAEAAMHGSRAAAADSARSAASQGYSSRTKSTTSGGASAGRGFCTIGGPHGGTAGVCGAALHGALSTSTITWKREQSLIGKAHGQIVTFRYNDVPKTPEAVCKERIADALEIDDYEDLKEALGECRDPADTSAYLVTTSEVARLLTAIRRHVLGQIRELRAKCKEAEKDGGDVGPLQAKILKKIEELKVHGASSTQVAEVSGVKRKPPPC</sequence>
<gene>
    <name evidence="2" type="ORF">PCOR1329_LOCUS54124</name>
</gene>
<reference evidence="2" key="1">
    <citation type="submission" date="2023-10" db="EMBL/GenBank/DDBJ databases">
        <authorList>
            <person name="Chen Y."/>
            <person name="Shah S."/>
            <person name="Dougan E. K."/>
            <person name="Thang M."/>
            <person name="Chan C."/>
        </authorList>
    </citation>
    <scope>NUCLEOTIDE SEQUENCE [LARGE SCALE GENOMIC DNA]</scope>
</reference>
<evidence type="ECO:0000313" key="3">
    <source>
        <dbReference type="Proteomes" id="UP001189429"/>
    </source>
</evidence>
<dbReference type="EMBL" id="CAUYUJ010016611">
    <property type="protein sequence ID" value="CAK0867118.1"/>
    <property type="molecule type" value="Genomic_DNA"/>
</dbReference>
<feature type="compositionally biased region" description="Low complexity" evidence="1">
    <location>
        <begin position="30"/>
        <end position="66"/>
    </location>
</feature>